<dbReference type="InterPro" id="IPR058031">
    <property type="entry name" value="AAA_lid_NorR"/>
</dbReference>
<dbReference type="Pfam" id="PF02954">
    <property type="entry name" value="HTH_8"/>
    <property type="match status" value="1"/>
</dbReference>
<dbReference type="Gene3D" id="3.30.450.40">
    <property type="match status" value="1"/>
</dbReference>
<dbReference type="InterPro" id="IPR029016">
    <property type="entry name" value="GAF-like_dom_sf"/>
</dbReference>
<protein>
    <submittedName>
        <fullName evidence="6">Fis family transcriptional regulator</fullName>
    </submittedName>
</protein>
<dbReference type="PANTHER" id="PTHR32071:SF122">
    <property type="entry name" value="SIGMA FACTOR"/>
    <property type="match status" value="1"/>
</dbReference>
<dbReference type="Gene3D" id="3.40.50.300">
    <property type="entry name" value="P-loop containing nucleotide triphosphate hydrolases"/>
    <property type="match status" value="1"/>
</dbReference>
<dbReference type="PANTHER" id="PTHR32071">
    <property type="entry name" value="TRANSCRIPTIONAL REGULATORY PROTEIN"/>
    <property type="match status" value="1"/>
</dbReference>
<dbReference type="Gene3D" id="1.10.8.60">
    <property type="match status" value="1"/>
</dbReference>
<evidence type="ECO:0000256" key="2">
    <source>
        <dbReference type="ARBA" id="ARBA00022840"/>
    </source>
</evidence>
<dbReference type="Gene3D" id="1.10.10.60">
    <property type="entry name" value="Homeodomain-like"/>
    <property type="match status" value="1"/>
</dbReference>
<keyword evidence="1" id="KW-0547">Nucleotide-binding</keyword>
<dbReference type="InterPro" id="IPR027417">
    <property type="entry name" value="P-loop_NTPase"/>
</dbReference>
<dbReference type="InterPro" id="IPR002078">
    <property type="entry name" value="Sigma_54_int"/>
</dbReference>
<dbReference type="Proteomes" id="UP001165135">
    <property type="component" value="Unassembled WGS sequence"/>
</dbReference>
<dbReference type="RefSeq" id="WP_285617619.1">
    <property type="nucleotide sequence ID" value="NZ_BSTJ01000001.1"/>
</dbReference>
<dbReference type="PRINTS" id="PR01590">
    <property type="entry name" value="HTHFIS"/>
</dbReference>
<keyword evidence="2" id="KW-0067">ATP-binding</keyword>
<organism evidence="6 7">
    <name type="scientific">Actinoallomurus iriomotensis</name>
    <dbReference type="NCBI Taxonomy" id="478107"/>
    <lineage>
        <taxon>Bacteria</taxon>
        <taxon>Bacillati</taxon>
        <taxon>Actinomycetota</taxon>
        <taxon>Actinomycetes</taxon>
        <taxon>Streptosporangiales</taxon>
        <taxon>Thermomonosporaceae</taxon>
        <taxon>Actinoallomurus</taxon>
    </lineage>
</organism>
<evidence type="ECO:0000259" key="5">
    <source>
        <dbReference type="PROSITE" id="PS50045"/>
    </source>
</evidence>
<evidence type="ECO:0000313" key="7">
    <source>
        <dbReference type="Proteomes" id="UP001165135"/>
    </source>
</evidence>
<keyword evidence="4" id="KW-0804">Transcription</keyword>
<sequence>MVDSSGDTARRVARARERFLASGDAPQTPLRAGIMESWRRSLLFGIDCERLEAPYFGDLDTDGRLMYAARPVLDRLEEMLADAAMGVLLTDAHGRVLDRRVRDRSLVRQLDEILLAPGFSYAEEHVGTNGIGTAIETRGASCVFGNEHFIEPLQRMACAGAPVRDRLTGRLAGLLDITAWNADAGPLMMAVAQNAAQEIAQRMAEAGSEGERAMLEEFLAVRARGNQPIVSVGENLTMVNRPAADLLDQADYAIIQDKAAELSTPGRETVGQVTLSRGEPASLRCRTVRTHAGTAGAVLEITMVEDRPSYRVPDRPSELGLAGGSVAFRRVCAELQERCRARTWTIVEGEPGVGKLTVVAAVHRHCGPEGTFSVIEPEDVDEDPAACLDRTAAAARVPGSTVVLRHPERYTPAALAAIVTWMDSWPESTAASADRPWVVATLPVGTELADELPHRLPVTLTVPALRHRIEDVRELVPALLRGFAAGRAVSCGPAAMRVLLRSAWPGNVAELADVLRQVLTRRRTGQIEPADLPASCHARSRRVLTPWETSERDAIVEALLKTGGDRAAAADLLGISRATIYRKINLYGVSVGPRPAGGRRAISR</sequence>
<dbReference type="PROSITE" id="PS50045">
    <property type="entry name" value="SIGMA54_INTERACT_4"/>
    <property type="match status" value="1"/>
</dbReference>
<dbReference type="AlphaFoldDB" id="A0A9W6RD78"/>
<feature type="domain" description="Sigma-54 factor interaction" evidence="5">
    <location>
        <begin position="458"/>
        <end position="520"/>
    </location>
</feature>
<evidence type="ECO:0000256" key="1">
    <source>
        <dbReference type="ARBA" id="ARBA00022741"/>
    </source>
</evidence>
<dbReference type="EMBL" id="BSTJ01000001">
    <property type="protein sequence ID" value="GLY72555.1"/>
    <property type="molecule type" value="Genomic_DNA"/>
</dbReference>
<accession>A0A9W6RD78</accession>
<evidence type="ECO:0000313" key="6">
    <source>
        <dbReference type="EMBL" id="GLY72555.1"/>
    </source>
</evidence>
<dbReference type="GO" id="GO:0005524">
    <property type="term" value="F:ATP binding"/>
    <property type="evidence" value="ECO:0007669"/>
    <property type="project" value="UniProtKB-KW"/>
</dbReference>
<evidence type="ECO:0000256" key="4">
    <source>
        <dbReference type="ARBA" id="ARBA00023163"/>
    </source>
</evidence>
<dbReference type="InterPro" id="IPR002197">
    <property type="entry name" value="HTH_Fis"/>
</dbReference>
<name>A0A9W6RD78_9ACTN</name>
<dbReference type="InterPro" id="IPR009057">
    <property type="entry name" value="Homeodomain-like_sf"/>
</dbReference>
<evidence type="ECO:0000256" key="3">
    <source>
        <dbReference type="ARBA" id="ARBA00023015"/>
    </source>
</evidence>
<comment type="caution">
    <text evidence="6">The sequence shown here is derived from an EMBL/GenBank/DDBJ whole genome shotgun (WGS) entry which is preliminary data.</text>
</comment>
<reference evidence="6" key="1">
    <citation type="submission" date="2023-03" db="EMBL/GenBank/DDBJ databases">
        <title>Actinoallomurus iriomotensis NBRC 103681.</title>
        <authorList>
            <person name="Ichikawa N."/>
            <person name="Sato H."/>
            <person name="Tonouchi N."/>
        </authorList>
    </citation>
    <scope>NUCLEOTIDE SEQUENCE</scope>
    <source>
        <strain evidence="6">NBRC 103681</strain>
    </source>
</reference>
<gene>
    <name evidence="6" type="ORF">Airi01_008220</name>
</gene>
<dbReference type="SUPFAM" id="SSF46689">
    <property type="entry name" value="Homeodomain-like"/>
    <property type="match status" value="1"/>
</dbReference>
<proteinExistence type="predicted"/>
<dbReference type="GO" id="GO:0006355">
    <property type="term" value="P:regulation of DNA-templated transcription"/>
    <property type="evidence" value="ECO:0007669"/>
    <property type="project" value="InterPro"/>
</dbReference>
<dbReference type="Pfam" id="PF25601">
    <property type="entry name" value="AAA_lid_14"/>
    <property type="match status" value="1"/>
</dbReference>
<keyword evidence="3" id="KW-0805">Transcription regulation</keyword>
<dbReference type="SUPFAM" id="SSF52540">
    <property type="entry name" value="P-loop containing nucleoside triphosphate hydrolases"/>
    <property type="match status" value="1"/>
</dbReference>
<dbReference type="GO" id="GO:0043565">
    <property type="term" value="F:sequence-specific DNA binding"/>
    <property type="evidence" value="ECO:0007669"/>
    <property type="project" value="InterPro"/>
</dbReference>